<comment type="caution">
    <text evidence="2">The sequence shown here is derived from an EMBL/GenBank/DDBJ whole genome shotgun (WGS) entry which is preliminary data.</text>
</comment>
<reference evidence="2 3" key="1">
    <citation type="journal article" date="2018" name="Plant J.">
        <title>Genome sequences of Chlorella sorokiniana UTEX 1602 and Micractinium conductrix SAG 241.80: implications to maltose excretion by a green alga.</title>
        <authorList>
            <person name="Arriola M.B."/>
            <person name="Velmurugan N."/>
            <person name="Zhang Y."/>
            <person name="Plunkett M.H."/>
            <person name="Hondzo H."/>
            <person name="Barney B.M."/>
        </authorList>
    </citation>
    <scope>NUCLEOTIDE SEQUENCE [LARGE SCALE GENOMIC DNA]</scope>
    <source>
        <strain evidence="3">UTEX 1602</strain>
    </source>
</reference>
<keyword evidence="3" id="KW-1185">Reference proteome</keyword>
<protein>
    <submittedName>
        <fullName evidence="2">Family ABC-F type ribosomal protection</fullName>
    </submittedName>
</protein>
<evidence type="ECO:0000256" key="1">
    <source>
        <dbReference type="SAM" id="MobiDB-lite"/>
    </source>
</evidence>
<name>A0A2P6TFG3_CHLSO</name>
<gene>
    <name evidence="2" type="ORF">C2E21_8087</name>
</gene>
<feature type="region of interest" description="Disordered" evidence="1">
    <location>
        <begin position="174"/>
        <end position="208"/>
    </location>
</feature>
<organism evidence="2 3">
    <name type="scientific">Chlorella sorokiniana</name>
    <name type="common">Freshwater green alga</name>
    <dbReference type="NCBI Taxonomy" id="3076"/>
    <lineage>
        <taxon>Eukaryota</taxon>
        <taxon>Viridiplantae</taxon>
        <taxon>Chlorophyta</taxon>
        <taxon>core chlorophytes</taxon>
        <taxon>Trebouxiophyceae</taxon>
        <taxon>Chlorellales</taxon>
        <taxon>Chlorellaceae</taxon>
        <taxon>Chlorella clade</taxon>
        <taxon>Chlorella</taxon>
    </lineage>
</organism>
<dbReference type="AlphaFoldDB" id="A0A2P6TFG3"/>
<dbReference type="Proteomes" id="UP000239899">
    <property type="component" value="Unassembled WGS sequence"/>
</dbReference>
<proteinExistence type="predicted"/>
<sequence length="208" mass="21824">MGSLAPSWDTGLPGRAPKGFEDFKEPVSPRAHCRGGPFSGSPQASGDLDKPGSPPKLARVSAPPAMHGAAAVQRYLSRSSGSVPPSPRVSTPHGSGTPKHMMLKVGDEEMNHQPIDAKERWCARVESSRLNERPDERDEESWRHGGFKLLDPSHSMHIAAASAAAAVAAVDGAPVTPPEGSLPSPRPRVTAARIIPEEAGESLDSAGL</sequence>
<dbReference type="EMBL" id="LHPG02000018">
    <property type="protein sequence ID" value="PRW32839.1"/>
    <property type="molecule type" value="Genomic_DNA"/>
</dbReference>
<accession>A0A2P6TFG3</accession>
<feature type="region of interest" description="Disordered" evidence="1">
    <location>
        <begin position="1"/>
        <end position="101"/>
    </location>
</feature>
<dbReference type="OrthoDB" id="507118at2759"/>
<feature type="compositionally biased region" description="Basic and acidic residues" evidence="1">
    <location>
        <begin position="18"/>
        <end position="27"/>
    </location>
</feature>
<evidence type="ECO:0000313" key="2">
    <source>
        <dbReference type="EMBL" id="PRW32839.1"/>
    </source>
</evidence>
<evidence type="ECO:0000313" key="3">
    <source>
        <dbReference type="Proteomes" id="UP000239899"/>
    </source>
</evidence>